<accession>A0A3L7AAG3</accession>
<keyword evidence="2" id="KW-1185">Reference proteome</keyword>
<proteinExistence type="predicted"/>
<dbReference type="EMBL" id="RCTF01000012">
    <property type="protein sequence ID" value="RLP76651.1"/>
    <property type="molecule type" value="Genomic_DNA"/>
</dbReference>
<dbReference type="RefSeq" id="WP_121624105.1">
    <property type="nucleotide sequence ID" value="NZ_JACIIW010000007.1"/>
</dbReference>
<evidence type="ECO:0000313" key="2">
    <source>
        <dbReference type="Proteomes" id="UP000269692"/>
    </source>
</evidence>
<comment type="caution">
    <text evidence="1">The sequence shown here is derived from an EMBL/GenBank/DDBJ whole genome shotgun (WGS) entry which is preliminary data.</text>
</comment>
<organism evidence="1 2">
    <name type="scientific">Xanthobacter tagetidis</name>
    <dbReference type="NCBI Taxonomy" id="60216"/>
    <lineage>
        <taxon>Bacteria</taxon>
        <taxon>Pseudomonadati</taxon>
        <taxon>Pseudomonadota</taxon>
        <taxon>Alphaproteobacteria</taxon>
        <taxon>Hyphomicrobiales</taxon>
        <taxon>Xanthobacteraceae</taxon>
        <taxon>Xanthobacter</taxon>
    </lineage>
</organism>
<protein>
    <submittedName>
        <fullName evidence="1">Uncharacterized protein</fullName>
    </submittedName>
</protein>
<sequence>MVGHLGRVVGGLIAGAVLIAGAGLAEAKQTATPFRTVGQWRIETVYDDGKLTLCRAVTGTGANQANVIKYPNQRWAISVPDMNFPQGTKLTGMLEIGRASQPISTVAQAPGLRERFFLDAGTFEAMKQGGRMSVTLGGKTVSWQMNDAGQATGAVEDCLAAALKAGGGVSTPAAPAASPGKQIATPFRTVGQWRVETVFQDGKFFLCRGVTGTGANQVNVIFYPNNRWAISVPDMAFPKGTKLTGMLEIGRASQPVSTVAQAPGVRERFFLDAGTLEAMKMGGRMSATLAGKTVFWQMNDAGQMFGAVQDCMAAARKAGG</sequence>
<dbReference type="AlphaFoldDB" id="A0A3L7AAG3"/>
<dbReference type="OrthoDB" id="9983059at2"/>
<gene>
    <name evidence="1" type="ORF">D9R14_14760</name>
</gene>
<evidence type="ECO:0000313" key="1">
    <source>
        <dbReference type="EMBL" id="RLP76651.1"/>
    </source>
</evidence>
<dbReference type="Proteomes" id="UP000269692">
    <property type="component" value="Unassembled WGS sequence"/>
</dbReference>
<reference evidence="1 2" key="1">
    <citation type="submission" date="2018-10" db="EMBL/GenBank/DDBJ databases">
        <title>Xanthobacter tagetidis genome sequencing and assembly.</title>
        <authorList>
            <person name="Maclea K.S."/>
            <person name="Goen A.E."/>
            <person name="Fatima S.A."/>
        </authorList>
    </citation>
    <scope>NUCLEOTIDE SEQUENCE [LARGE SCALE GENOMIC DNA]</scope>
    <source>
        <strain evidence="1 2">ATCC 700314</strain>
    </source>
</reference>
<name>A0A3L7AAG3_9HYPH</name>